<evidence type="ECO:0000256" key="1">
    <source>
        <dbReference type="SAM" id="MobiDB-lite"/>
    </source>
</evidence>
<sequence length="161" mass="17465">MAACRTYSFSPHFTDQKEYRPNRTSSPPLRRSQGSWWMMAPRRTSTTTEGLFGYDTDTHTHTYNSPSSSSIPVGVIGPSGSINPPRKPILRLDTVFDVGCLACPLAIPPFLYAAIAHGRAIAIINNSNSNPKQRSGTVFVGADRKAHLTQPAPEAKHSAGV</sequence>
<feature type="compositionally biased region" description="Polar residues" evidence="1">
    <location>
        <begin position="22"/>
        <end position="35"/>
    </location>
</feature>
<dbReference type="AlphaFoldDB" id="A0A8G1VIY2"/>
<accession>A0A8G1VIY2</accession>
<dbReference type="EMBL" id="KZ825071">
    <property type="protein sequence ID" value="RAH54831.1"/>
    <property type="molecule type" value="Genomic_DNA"/>
</dbReference>
<keyword evidence="3" id="KW-1185">Reference proteome</keyword>
<gene>
    <name evidence="2" type="ORF">BO85DRAFT_101932</name>
</gene>
<name>A0A8G1VIY2_9EURO</name>
<dbReference type="GeneID" id="37157184"/>
<dbReference type="Proteomes" id="UP000249526">
    <property type="component" value="Unassembled WGS sequence"/>
</dbReference>
<feature type="region of interest" description="Disordered" evidence="1">
    <location>
        <begin position="15"/>
        <end position="35"/>
    </location>
</feature>
<proteinExistence type="predicted"/>
<reference evidence="2 3" key="1">
    <citation type="submission" date="2018-02" db="EMBL/GenBank/DDBJ databases">
        <title>The genomes of Aspergillus section Nigri reveals drivers in fungal speciation.</title>
        <authorList>
            <consortium name="DOE Joint Genome Institute"/>
            <person name="Vesth T.C."/>
            <person name="Nybo J."/>
            <person name="Theobald S."/>
            <person name="Brandl J."/>
            <person name="Frisvad J.C."/>
            <person name="Nielsen K.F."/>
            <person name="Lyhne E.K."/>
            <person name="Kogle M.E."/>
            <person name="Kuo A."/>
            <person name="Riley R."/>
            <person name="Clum A."/>
            <person name="Nolan M."/>
            <person name="Lipzen A."/>
            <person name="Salamov A."/>
            <person name="Henrissat B."/>
            <person name="Wiebenga A."/>
            <person name="De vries R.P."/>
            <person name="Grigoriev I.V."/>
            <person name="Mortensen U.H."/>
            <person name="Andersen M.R."/>
            <person name="Baker S.E."/>
        </authorList>
    </citation>
    <scope>NUCLEOTIDE SEQUENCE [LARGE SCALE GENOMIC DNA]</scope>
    <source>
        <strain evidence="2 3">CBS 112811</strain>
    </source>
</reference>
<evidence type="ECO:0000313" key="2">
    <source>
        <dbReference type="EMBL" id="RAH54831.1"/>
    </source>
</evidence>
<organism evidence="2 3">
    <name type="scientific">Aspergillus piperis CBS 112811</name>
    <dbReference type="NCBI Taxonomy" id="1448313"/>
    <lineage>
        <taxon>Eukaryota</taxon>
        <taxon>Fungi</taxon>
        <taxon>Dikarya</taxon>
        <taxon>Ascomycota</taxon>
        <taxon>Pezizomycotina</taxon>
        <taxon>Eurotiomycetes</taxon>
        <taxon>Eurotiomycetidae</taxon>
        <taxon>Eurotiales</taxon>
        <taxon>Aspergillaceae</taxon>
        <taxon>Aspergillus</taxon>
        <taxon>Aspergillus subgen. Circumdati</taxon>
    </lineage>
</organism>
<dbReference type="RefSeq" id="XP_025512753.1">
    <property type="nucleotide sequence ID" value="XM_025653782.1"/>
</dbReference>
<evidence type="ECO:0000313" key="3">
    <source>
        <dbReference type="Proteomes" id="UP000249526"/>
    </source>
</evidence>
<protein>
    <submittedName>
        <fullName evidence="2">Uncharacterized protein</fullName>
    </submittedName>
</protein>